<dbReference type="PANTHER" id="PTHR46562">
    <property type="entry name" value="SERINE/THREONINE-KINASE ULK4-LIKE PROTEIN-RELATED"/>
    <property type="match status" value="1"/>
</dbReference>
<dbReference type="GO" id="GO:0004672">
    <property type="term" value="F:protein kinase activity"/>
    <property type="evidence" value="ECO:0007669"/>
    <property type="project" value="InterPro"/>
</dbReference>
<sequence>MNNYHLYEEIGHGKYTVVYKGRKRYSIEYVGVKSTEKCRRSRVMNEVAVLNDIKGHFNVLRFNNWYETRNHLWIITEYCAGGDLLKVLKQDAKVSPDQCRAFCLDIVAGLHHVHRNGIIYGDLKPSNLLFTEEGRLKLCDFGMSQRLSDLENLSAKGKPLPRRGEWLTMAGGGPSSLAMPSTVGTPYYMAPELFLDRGVHSFASDLWALGIVMHELVTGRPPFVSNSFQSLQQLIKEEDPKPDITPLSSSMTDLVHGRGRGGDDGLLSKDPVTRLDWPRLLAHAFWKGQFDHLLEIVLPIQKHFVDYVNTTHRLHYPNSRREAVSMSTSSQRVNPLAVQTPSSEMLRSETPSVMGQPTPPTRCQTIQQLVFHPSTPSESRRATVAVTITKLLPHWSDQSVSPISTILEDEGAVPPDSSSDFVDNEGIEAGSAGKENLRGWENRLPFKAYDREDFVVAITQSATSAVLNREVHHHIAVIHQHLRSAASPDLVHAIIQYLTHLAERVEIADVVLNSSILSLLLVLASPPADRDADHSGTKSRSWTIARRSEALRIDTLNMLGKALRHASFIEPGYTAAGGSHSMMVGVSVASHHSVEAALSRTSLDTVVSGAYGGYGLFEVLQQCIDPFNSPAIRRSALAALGELMFYVATQQTPAGSAQAVAADTTANSILSGCSSSSLELPPSVVSIVMQTCLIRSDDLELHGLLMLAAQTLRNIALMAPNGWVTANLLTPAIDAQVLSRLCRVCCDTTVSVGVRVTCLAALDDTLDLVPTMRKLAATELLRVCVSGMQLAGQASAEADIQRAVSSAASFGLRLLSSHRIDATTAERLVIEALSILGQPRLSSVSRGKVLLLLARLFLIRGTSTDAIGAQALQLALEKGLAMRFDRICRAPDAARDEDSEDEDTASYLQRALSVIIDAVSICLWQCLADASSSITVQLPMRSVC</sequence>
<dbReference type="AlphaFoldDB" id="C5K775"/>
<dbReference type="InterPro" id="IPR011009">
    <property type="entry name" value="Kinase-like_dom_sf"/>
</dbReference>
<dbReference type="RefSeq" id="XP_002787614.1">
    <property type="nucleotide sequence ID" value="XM_002787568.1"/>
</dbReference>
<dbReference type="SUPFAM" id="SSF56112">
    <property type="entry name" value="Protein kinase-like (PK-like)"/>
    <property type="match status" value="1"/>
</dbReference>
<evidence type="ECO:0000256" key="1">
    <source>
        <dbReference type="SAM" id="MobiDB-lite"/>
    </source>
</evidence>
<feature type="domain" description="Protein kinase" evidence="2">
    <location>
        <begin position="4"/>
        <end position="286"/>
    </location>
</feature>
<dbReference type="PANTHER" id="PTHR46562:SF1">
    <property type="entry name" value="SERINE_THREONINE-PROTEIN KINASE ULK4"/>
    <property type="match status" value="1"/>
</dbReference>
<dbReference type="Proteomes" id="UP000007800">
    <property type="component" value="Unassembled WGS sequence"/>
</dbReference>
<proteinExistence type="predicted"/>
<protein>
    <recommendedName>
        <fullName evidence="2">Protein kinase domain-containing protein</fullName>
    </recommendedName>
</protein>
<dbReference type="GeneID" id="9039671"/>
<dbReference type="PROSITE" id="PS50011">
    <property type="entry name" value="PROTEIN_KINASE_DOM"/>
    <property type="match status" value="1"/>
</dbReference>
<name>C5K775_PERM5</name>
<dbReference type="OrthoDB" id="266718at2759"/>
<gene>
    <name evidence="3" type="ORF">Pmar_PMAR012388</name>
</gene>
<feature type="region of interest" description="Disordered" evidence="1">
    <location>
        <begin position="326"/>
        <end position="359"/>
    </location>
</feature>
<dbReference type="Pfam" id="PF00069">
    <property type="entry name" value="Pkinase"/>
    <property type="match status" value="1"/>
</dbReference>
<organism evidence="4">
    <name type="scientific">Perkinsus marinus (strain ATCC 50983 / TXsc)</name>
    <dbReference type="NCBI Taxonomy" id="423536"/>
    <lineage>
        <taxon>Eukaryota</taxon>
        <taxon>Sar</taxon>
        <taxon>Alveolata</taxon>
        <taxon>Perkinsozoa</taxon>
        <taxon>Perkinsea</taxon>
        <taxon>Perkinsida</taxon>
        <taxon>Perkinsidae</taxon>
        <taxon>Perkinsus</taxon>
    </lineage>
</organism>
<dbReference type="InterPro" id="IPR008271">
    <property type="entry name" value="Ser/Thr_kinase_AS"/>
</dbReference>
<dbReference type="GO" id="GO:0008017">
    <property type="term" value="F:microtubule binding"/>
    <property type="evidence" value="ECO:0007669"/>
    <property type="project" value="InterPro"/>
</dbReference>
<dbReference type="Gene3D" id="1.10.510.10">
    <property type="entry name" value="Transferase(Phosphotransferase) domain 1"/>
    <property type="match status" value="1"/>
</dbReference>
<dbReference type="SMART" id="SM00220">
    <property type="entry name" value="S_TKc"/>
    <property type="match status" value="1"/>
</dbReference>
<evidence type="ECO:0000259" key="2">
    <source>
        <dbReference type="PROSITE" id="PS50011"/>
    </source>
</evidence>
<dbReference type="OMA" id="LLAHAFW"/>
<dbReference type="InterPro" id="IPR000719">
    <property type="entry name" value="Prot_kinase_dom"/>
</dbReference>
<accession>C5K775</accession>
<reference evidence="3 4" key="1">
    <citation type="submission" date="2008-07" db="EMBL/GenBank/DDBJ databases">
        <authorList>
            <person name="El-Sayed N."/>
            <person name="Caler E."/>
            <person name="Inman J."/>
            <person name="Amedeo P."/>
            <person name="Hass B."/>
            <person name="Wortman J."/>
        </authorList>
    </citation>
    <scope>NUCLEOTIDE SEQUENCE [LARGE SCALE GENOMIC DNA]</scope>
    <source>
        <strain evidence="4">ATCC 50983 / TXsc</strain>
    </source>
</reference>
<keyword evidence="4" id="KW-1185">Reference proteome</keyword>
<dbReference type="EMBL" id="GG671079">
    <property type="protein sequence ID" value="EER19410.1"/>
    <property type="molecule type" value="Genomic_DNA"/>
</dbReference>
<evidence type="ECO:0000313" key="4">
    <source>
        <dbReference type="Proteomes" id="UP000007800"/>
    </source>
</evidence>
<dbReference type="PROSITE" id="PS00108">
    <property type="entry name" value="PROTEIN_KINASE_ST"/>
    <property type="match status" value="1"/>
</dbReference>
<dbReference type="InterPro" id="IPR016024">
    <property type="entry name" value="ARM-type_fold"/>
</dbReference>
<dbReference type="InterPro" id="IPR044591">
    <property type="entry name" value="RUK"/>
</dbReference>
<evidence type="ECO:0000313" key="3">
    <source>
        <dbReference type="EMBL" id="EER19410.1"/>
    </source>
</evidence>
<dbReference type="InParanoid" id="C5K775"/>
<dbReference type="GO" id="GO:0005524">
    <property type="term" value="F:ATP binding"/>
    <property type="evidence" value="ECO:0007669"/>
    <property type="project" value="InterPro"/>
</dbReference>
<dbReference type="SUPFAM" id="SSF48371">
    <property type="entry name" value="ARM repeat"/>
    <property type="match status" value="1"/>
</dbReference>